<evidence type="ECO:0000313" key="3">
    <source>
        <dbReference type="Proteomes" id="UP001400965"/>
    </source>
</evidence>
<evidence type="ECO:0000313" key="2">
    <source>
        <dbReference type="EMBL" id="GAA0863456.1"/>
    </source>
</evidence>
<dbReference type="Pfam" id="PF07561">
    <property type="entry name" value="DUF1540"/>
    <property type="match status" value="2"/>
</dbReference>
<sequence>MGKINCSVENCSHNNKNICYANRIDVHGSQAKTIEHTACASFLENFVYSNLTNNTNDDGPCSCICCKVETCAYNENNLCTLDVIKVSPDTKRPNMYSETSCSSFKYK</sequence>
<proteinExistence type="predicted"/>
<evidence type="ECO:0000259" key="1">
    <source>
        <dbReference type="Pfam" id="PF07561"/>
    </source>
</evidence>
<name>A0ABN1M2M4_9FIRM</name>
<reference evidence="2 3" key="1">
    <citation type="journal article" date="2019" name="Int. J. Syst. Evol. Microbiol.">
        <title>The Global Catalogue of Microorganisms (GCM) 10K type strain sequencing project: providing services to taxonomists for standard genome sequencing and annotation.</title>
        <authorList>
            <consortium name="The Broad Institute Genomics Platform"/>
            <consortium name="The Broad Institute Genome Sequencing Center for Infectious Disease"/>
            <person name="Wu L."/>
            <person name="Ma J."/>
        </authorList>
    </citation>
    <scope>NUCLEOTIDE SEQUENCE [LARGE SCALE GENOMIC DNA]</scope>
    <source>
        <strain evidence="2 3">JCM 6486</strain>
    </source>
</reference>
<feature type="domain" description="DUF1540" evidence="1">
    <location>
        <begin position="64"/>
        <end position="104"/>
    </location>
</feature>
<comment type="caution">
    <text evidence="2">The sequence shown here is derived from an EMBL/GenBank/DDBJ whole genome shotgun (WGS) entry which is preliminary data.</text>
</comment>
<accession>A0ABN1M2M4</accession>
<feature type="domain" description="DUF1540" evidence="1">
    <location>
        <begin position="4"/>
        <end position="42"/>
    </location>
</feature>
<gene>
    <name evidence="2" type="ORF">GCM10008917_13000</name>
</gene>
<dbReference type="InterPro" id="IPR011437">
    <property type="entry name" value="DUF1540"/>
</dbReference>
<keyword evidence="3" id="KW-1185">Reference proteome</keyword>
<dbReference type="EMBL" id="BAAACP010000006">
    <property type="protein sequence ID" value="GAA0863456.1"/>
    <property type="molecule type" value="Genomic_DNA"/>
</dbReference>
<protein>
    <submittedName>
        <fullName evidence="2">DUF1540 domain-containing protein</fullName>
    </submittedName>
</protein>
<organism evidence="2 3">
    <name type="scientific">Paraclostridium tenue</name>
    <dbReference type="NCBI Taxonomy" id="1737"/>
    <lineage>
        <taxon>Bacteria</taxon>
        <taxon>Bacillati</taxon>
        <taxon>Bacillota</taxon>
        <taxon>Clostridia</taxon>
        <taxon>Peptostreptococcales</taxon>
        <taxon>Peptostreptococcaceae</taxon>
        <taxon>Paraclostridium</taxon>
    </lineage>
</organism>
<dbReference type="RefSeq" id="WP_346044075.1">
    <property type="nucleotide sequence ID" value="NZ_BAAACP010000006.1"/>
</dbReference>
<dbReference type="Proteomes" id="UP001400965">
    <property type="component" value="Unassembled WGS sequence"/>
</dbReference>